<comment type="caution">
    <text evidence="1">The sequence shown here is derived from an EMBL/GenBank/DDBJ whole genome shotgun (WGS) entry which is preliminary data.</text>
</comment>
<gene>
    <name evidence="1" type="ORF">Tci_048549</name>
</gene>
<protein>
    <submittedName>
        <fullName evidence="1">Uncharacterized protein</fullName>
    </submittedName>
</protein>
<dbReference type="AlphaFoldDB" id="A0A6L2MRF9"/>
<proteinExistence type="predicted"/>
<dbReference type="EMBL" id="BKCJ010007307">
    <property type="protein sequence ID" value="GEU76571.1"/>
    <property type="molecule type" value="Genomic_DNA"/>
</dbReference>
<sequence>MRDISFRESFCKASYVEAKRLDGLITIHNGSDNVTYQMARSHPRFKHLSNAQCNKIKPLLTDLAAKNRRSW</sequence>
<organism evidence="1">
    <name type="scientific">Tanacetum cinerariifolium</name>
    <name type="common">Dalmatian daisy</name>
    <name type="synonym">Chrysanthemum cinerariifolium</name>
    <dbReference type="NCBI Taxonomy" id="118510"/>
    <lineage>
        <taxon>Eukaryota</taxon>
        <taxon>Viridiplantae</taxon>
        <taxon>Streptophyta</taxon>
        <taxon>Embryophyta</taxon>
        <taxon>Tracheophyta</taxon>
        <taxon>Spermatophyta</taxon>
        <taxon>Magnoliopsida</taxon>
        <taxon>eudicotyledons</taxon>
        <taxon>Gunneridae</taxon>
        <taxon>Pentapetalae</taxon>
        <taxon>asterids</taxon>
        <taxon>campanulids</taxon>
        <taxon>Asterales</taxon>
        <taxon>Asteraceae</taxon>
        <taxon>Asteroideae</taxon>
        <taxon>Anthemideae</taxon>
        <taxon>Anthemidinae</taxon>
        <taxon>Tanacetum</taxon>
    </lineage>
</organism>
<name>A0A6L2MRF9_TANCI</name>
<evidence type="ECO:0000313" key="1">
    <source>
        <dbReference type="EMBL" id="GEU76571.1"/>
    </source>
</evidence>
<accession>A0A6L2MRF9</accession>
<reference evidence="1" key="1">
    <citation type="journal article" date="2019" name="Sci. Rep.">
        <title>Draft genome of Tanacetum cinerariifolium, the natural source of mosquito coil.</title>
        <authorList>
            <person name="Yamashiro T."/>
            <person name="Shiraishi A."/>
            <person name="Satake H."/>
            <person name="Nakayama K."/>
        </authorList>
    </citation>
    <scope>NUCLEOTIDE SEQUENCE</scope>
</reference>